<evidence type="ECO:0000313" key="1">
    <source>
        <dbReference type="EMBL" id="PTX63134.1"/>
    </source>
</evidence>
<keyword evidence="2" id="KW-1185">Reference proteome</keyword>
<evidence type="ECO:0000313" key="2">
    <source>
        <dbReference type="Proteomes" id="UP000244090"/>
    </source>
</evidence>
<dbReference type="Proteomes" id="UP000244090">
    <property type="component" value="Unassembled WGS sequence"/>
</dbReference>
<name>A0A2T6C497_9FLAO</name>
<reference evidence="1 2" key="1">
    <citation type="submission" date="2018-04" db="EMBL/GenBank/DDBJ databases">
        <title>Genomic Encyclopedia of Archaeal and Bacterial Type Strains, Phase II (KMG-II): from individual species to whole genera.</title>
        <authorList>
            <person name="Goeker M."/>
        </authorList>
    </citation>
    <scope>NUCLEOTIDE SEQUENCE [LARGE SCALE GENOMIC DNA]</scope>
    <source>
        <strain evidence="1 2">DSM 25731</strain>
    </source>
</reference>
<comment type="caution">
    <text evidence="1">The sequence shown here is derived from an EMBL/GenBank/DDBJ whole genome shotgun (WGS) entry which is preliminary data.</text>
</comment>
<sequence>MKTIEKKEPYLHTLNTRGNIYEEFLPDQVLTHKNLNKVVNYFEDQDRLSRVYLIGVGVGCGLNIVSYSEGSIITNGHIEIGQGVGVTTDGDIIKTETRRFHYYSVLTDRASYELFDGLQVYEIYEQEEAGRPTDELPLSSFTSNEPGSLKDYIVVAYVEDYTEDEGLCGGSGCDETGNKVYSNIKYLLIHKSNKSALVSEDTIYNSHNVLAYYDTLPELCMPRVMLTAENTLSGIDIQDQFTNSYALKNDLYTGITTIINRFNHRINFAKYGVNIPQITTYFDDIFIVQDESHVQYKYDLMKDLIDTYREIRELILFTRFECVANINAFPKHLLLGTLDEASRLQTRHDFYPSPTVAAENEDNLIAIRTLCIKFFNQLKEYKIPNVPTAAIKVTPSKGYEFKLSERTIPYYYETKNSLISNWSPWSVQLRKAKNQLGYHVQNLKNIDCIQKPLEYSHLDKDFYRIEGHIGKDFRLALRKINTLKAKYNLAFDVKAVSIGFPVNKVSLDDDKCDTKDYAILLQTWEQEFLCVSESATEFFSKYQFDDLGNNDTSTTIYSLATQEQQQVLQLFGKKKATEDTTNPEKISSRTINTNMEALDAGQQIESARYSQSLQYAIDEAYSYVGTQNVAGLYLATVALGIIDQAQGTVDRGSDYFFYTEAPIKIIAGLADIKNNFLESLNEVYVTEKWTALNNAIEALCAHIDQVLFAISEAGDDSTFGTRTHDKMYEYFIYELSKLCCLKGKFAWLKAQLDEIRDNLYRELILSRLIEKHPGAEHMAGVPKGGTFLMVYLGGTEELLEDDSILSSFNGIVQFDFALPYMCCSDCPPETIVYNVEPDVTLTIAKTKYCLPTDEGQQDFITSITDGVITSPQGDTFIVETDTGYAFDPTGVTDELLGQPLTFLVNGTTPVVPLEICVYKLPSDITTTVEFLSWNEAGINLDLSVNHELEALSYYSYVWNRADGSEIGTTKDLAAVFFANAGEAFSETVTVTISVTGSLVPCTVTTDLILDFSRPIENNVEVPPIICHRLMETSPSWTAITVTPSDATLTSPQVPVDGISFIEQDVDGNYFINPVNVPNELAGDAITFSVNGELIDGVSTRVAKLPFAINTDDLPVYTVVEWDETGAIVHVRAAHIFQDEEYIQYSWIDLNNDNTQIGTDRILMNHRIEDFGEGIVSVNYRVTMSVVGLEDSCTQSFDVSFTLERPTLNIPRGICFGQTIGLDVNPDDTVTTSIGEDMIIGGTSTIDFDSNLVADGDIGQQIELFVNGSPAATTTVYKVPANTDVDANYEFVRWEGDNLIVNLSAAYTVPGVSNPENYLETKWFDENGNPILTTTGHVIPSGGDNVDVTYTVVVCVQSSLMDAAPCETTPITVTINEDAPAPELPTDLGISDRYCWKEGDPTFSENIGISPSDFIITSPQVGSSILVQNTNSHTFRVSSIANALLGELIQFQINGTTVDTTRVFKLPSEQSIAHDVNGSSWENGSYNFKLSHTFDDKTYFDYEVIDIETGERIEPVAQGVFKVPADNAINRRYSVRVFVPNLCTTDEVTITVMDMLDPGGTADTPTTFERLNCNTAYNTRLGDLGFGTTYTGLKNTFKATTFNDAITNDILSPMESIISQITRSTDIINDSIGALSQLNVMRDGLSRKYLGNPNIPADKQDLLALDELMEIMSLELLRCVNENNAELGGLYNEMITISSSRASEYDGTSRTTITQSYLDSFTTKDDAFKNNLTSTFTK</sequence>
<dbReference type="RefSeq" id="WP_108114088.1">
    <property type="nucleotide sequence ID" value="NZ_QBKT01000002.1"/>
</dbReference>
<proteinExistence type="predicted"/>
<protein>
    <submittedName>
        <fullName evidence="1">Uncharacterized protein</fullName>
    </submittedName>
</protein>
<gene>
    <name evidence="1" type="ORF">C8N46_102537</name>
</gene>
<accession>A0A2T6C497</accession>
<dbReference type="OrthoDB" id="596204at2"/>
<dbReference type="EMBL" id="QBKT01000002">
    <property type="protein sequence ID" value="PTX63134.1"/>
    <property type="molecule type" value="Genomic_DNA"/>
</dbReference>
<organism evidence="1 2">
    <name type="scientific">Kordia periserrulae</name>
    <dbReference type="NCBI Taxonomy" id="701523"/>
    <lineage>
        <taxon>Bacteria</taxon>
        <taxon>Pseudomonadati</taxon>
        <taxon>Bacteroidota</taxon>
        <taxon>Flavobacteriia</taxon>
        <taxon>Flavobacteriales</taxon>
        <taxon>Flavobacteriaceae</taxon>
        <taxon>Kordia</taxon>
    </lineage>
</organism>